<dbReference type="GO" id="GO:0020037">
    <property type="term" value="F:heme binding"/>
    <property type="evidence" value="ECO:0007669"/>
    <property type="project" value="InterPro"/>
</dbReference>
<evidence type="ECO:0000256" key="3">
    <source>
        <dbReference type="ARBA" id="ARBA00010617"/>
    </source>
</evidence>
<name>A0A8H6ZPE1_PLEOS</name>
<dbReference type="Gene3D" id="1.10.630.10">
    <property type="entry name" value="Cytochrome P450"/>
    <property type="match status" value="1"/>
</dbReference>
<keyword evidence="6 10" id="KW-0560">Oxidoreductase</keyword>
<dbReference type="PANTHER" id="PTHR46300">
    <property type="entry name" value="P450, PUTATIVE (EUROFUNG)-RELATED-RELATED"/>
    <property type="match status" value="1"/>
</dbReference>
<dbReference type="SUPFAM" id="SSF48264">
    <property type="entry name" value="Cytochrome P450"/>
    <property type="match status" value="1"/>
</dbReference>
<dbReference type="PROSITE" id="PS00086">
    <property type="entry name" value="CYTOCHROME_P450"/>
    <property type="match status" value="1"/>
</dbReference>
<dbReference type="InterPro" id="IPR017972">
    <property type="entry name" value="Cyt_P450_CS"/>
</dbReference>
<protein>
    <recommendedName>
        <fullName evidence="13">Cytochrome P450</fullName>
    </recommendedName>
</protein>
<keyword evidence="7 9" id="KW-0408">Iron</keyword>
<dbReference type="Proteomes" id="UP000623687">
    <property type="component" value="Unassembled WGS sequence"/>
</dbReference>
<keyword evidence="8 10" id="KW-0503">Monooxygenase</keyword>
<dbReference type="CDD" id="cd11065">
    <property type="entry name" value="CYP64-like"/>
    <property type="match status" value="1"/>
</dbReference>
<dbReference type="InterPro" id="IPR036396">
    <property type="entry name" value="Cyt_P450_sf"/>
</dbReference>
<evidence type="ECO:0000256" key="7">
    <source>
        <dbReference type="ARBA" id="ARBA00023004"/>
    </source>
</evidence>
<dbReference type="InterPro" id="IPR002401">
    <property type="entry name" value="Cyt_P450_E_grp-I"/>
</dbReference>
<proteinExistence type="inferred from homology"/>
<dbReference type="RefSeq" id="XP_036626194.1">
    <property type="nucleotide sequence ID" value="XM_036771573.1"/>
</dbReference>
<evidence type="ECO:0000256" key="10">
    <source>
        <dbReference type="RuleBase" id="RU000461"/>
    </source>
</evidence>
<dbReference type="VEuPathDB" id="FungiDB:PC9H_001927"/>
<dbReference type="PRINTS" id="PR00463">
    <property type="entry name" value="EP450I"/>
</dbReference>
<comment type="similarity">
    <text evidence="3 10">Belongs to the cytochrome P450 family.</text>
</comment>
<evidence type="ECO:0000256" key="8">
    <source>
        <dbReference type="ARBA" id="ARBA00023033"/>
    </source>
</evidence>
<evidence type="ECO:0000256" key="5">
    <source>
        <dbReference type="ARBA" id="ARBA00022723"/>
    </source>
</evidence>
<evidence type="ECO:0000313" key="11">
    <source>
        <dbReference type="EMBL" id="KAF7419340.1"/>
    </source>
</evidence>
<dbReference type="OrthoDB" id="2789670at2759"/>
<accession>A0A8H6ZPE1</accession>
<evidence type="ECO:0000256" key="2">
    <source>
        <dbReference type="ARBA" id="ARBA00005179"/>
    </source>
</evidence>
<evidence type="ECO:0000256" key="9">
    <source>
        <dbReference type="PIRSR" id="PIRSR602401-1"/>
    </source>
</evidence>
<dbReference type="EMBL" id="JACETU010000010">
    <property type="protein sequence ID" value="KAF7419340.1"/>
    <property type="molecule type" value="Genomic_DNA"/>
</dbReference>
<dbReference type="GO" id="GO:0016705">
    <property type="term" value="F:oxidoreductase activity, acting on paired donors, with incorporation or reduction of molecular oxygen"/>
    <property type="evidence" value="ECO:0007669"/>
    <property type="project" value="InterPro"/>
</dbReference>
<comment type="caution">
    <text evidence="11">The sequence shown here is derived from an EMBL/GenBank/DDBJ whole genome shotgun (WGS) entry which is preliminary data.</text>
</comment>
<keyword evidence="4 9" id="KW-0349">Heme</keyword>
<evidence type="ECO:0000256" key="6">
    <source>
        <dbReference type="ARBA" id="ARBA00023002"/>
    </source>
</evidence>
<dbReference type="Pfam" id="PF00067">
    <property type="entry name" value="p450"/>
    <property type="match status" value="1"/>
</dbReference>
<feature type="binding site" description="axial binding residue" evidence="9">
    <location>
        <position position="445"/>
    </location>
    <ligand>
        <name>heme</name>
        <dbReference type="ChEBI" id="CHEBI:30413"/>
    </ligand>
    <ligandPart>
        <name>Fe</name>
        <dbReference type="ChEBI" id="CHEBI:18248"/>
    </ligandPart>
</feature>
<dbReference type="InterPro" id="IPR050364">
    <property type="entry name" value="Cytochrome_P450_fung"/>
</dbReference>
<dbReference type="GeneID" id="59371768"/>
<comment type="pathway">
    <text evidence="2">Secondary metabolite biosynthesis.</text>
</comment>
<reference evidence="11" key="1">
    <citation type="submission" date="2019-07" db="EMBL/GenBank/DDBJ databases">
        <authorList>
            <person name="Palmer J.M."/>
        </authorList>
    </citation>
    <scope>NUCLEOTIDE SEQUENCE</scope>
    <source>
        <strain evidence="11">PC9</strain>
    </source>
</reference>
<comment type="cofactor">
    <cofactor evidence="1 9">
        <name>heme</name>
        <dbReference type="ChEBI" id="CHEBI:30413"/>
    </cofactor>
</comment>
<dbReference type="GO" id="GO:0004497">
    <property type="term" value="F:monooxygenase activity"/>
    <property type="evidence" value="ECO:0007669"/>
    <property type="project" value="UniProtKB-KW"/>
</dbReference>
<evidence type="ECO:0000256" key="1">
    <source>
        <dbReference type="ARBA" id="ARBA00001971"/>
    </source>
</evidence>
<evidence type="ECO:0000256" key="4">
    <source>
        <dbReference type="ARBA" id="ARBA00022617"/>
    </source>
</evidence>
<dbReference type="GO" id="GO:0005506">
    <property type="term" value="F:iron ion binding"/>
    <property type="evidence" value="ECO:0007669"/>
    <property type="project" value="InterPro"/>
</dbReference>
<sequence length="515" mass="57773">MFATLSTLATVCTLALVVVISNVIGKRTRNKPLPPGPKPIWPIGNLHQIPWGNSTAEVYGQWGKIYGPLVYFRTFGREFVVINTLKAALDLFEKRSHLYATKPRLVMAGELVGKDKSSLVFFKYNSLWKDCRRITHSWMAKPSIQGSGPSLELNADKLLLTFLETPQEFAQYIRSYTATALLSVLYGIECSTKDDPLIKLSERVSLLTSEAMRPGRWLCDSFPWMAYVPSWFPGGYFKCWAMEARRASDDLLHIPYERVKASVIEGRAKKSWVADSMLDETGQLIDGEDSHTLMISAGSLYAAGIDTASIMTASALRTFLLVMTRHPEIQKKAQEEIDSVVGKDRLPTLSDRDSLPYVECVIKEVLRFAAVAALMPHSLDEDDIYNGYTIPKGAWVMVNAWSIFYDPALYPEPREFRPERFLSTGDHEAETDPYTVAFGFGRRACAGTPFVQAWLFLNMARVLSVFNISPVTGKGIPPANFVMRHIRIPAEFECSMVPRSTEKVKLLHHDVLAAP</sequence>
<dbReference type="AlphaFoldDB" id="A0A8H6ZPE1"/>
<gene>
    <name evidence="11" type="ORF">PC9H_001927</name>
</gene>
<organism evidence="11 12">
    <name type="scientific">Pleurotus ostreatus</name>
    <name type="common">Oyster mushroom</name>
    <name type="synonym">White-rot fungus</name>
    <dbReference type="NCBI Taxonomy" id="5322"/>
    <lineage>
        <taxon>Eukaryota</taxon>
        <taxon>Fungi</taxon>
        <taxon>Dikarya</taxon>
        <taxon>Basidiomycota</taxon>
        <taxon>Agaricomycotina</taxon>
        <taxon>Agaricomycetes</taxon>
        <taxon>Agaricomycetidae</taxon>
        <taxon>Agaricales</taxon>
        <taxon>Pleurotineae</taxon>
        <taxon>Pleurotaceae</taxon>
        <taxon>Pleurotus</taxon>
    </lineage>
</organism>
<keyword evidence="5 9" id="KW-0479">Metal-binding</keyword>
<dbReference type="InterPro" id="IPR001128">
    <property type="entry name" value="Cyt_P450"/>
</dbReference>
<evidence type="ECO:0008006" key="13">
    <source>
        <dbReference type="Google" id="ProtNLM"/>
    </source>
</evidence>
<keyword evidence="12" id="KW-1185">Reference proteome</keyword>
<evidence type="ECO:0000313" key="12">
    <source>
        <dbReference type="Proteomes" id="UP000623687"/>
    </source>
</evidence>
<dbReference type="PANTHER" id="PTHR46300:SF7">
    <property type="entry name" value="P450, PUTATIVE (EUROFUNG)-RELATED"/>
    <property type="match status" value="1"/>
</dbReference>